<feature type="region of interest" description="Disordered" evidence="1">
    <location>
        <begin position="33"/>
        <end position="61"/>
    </location>
</feature>
<organism evidence="2 3">
    <name type="scientific">Dreissena polymorpha</name>
    <name type="common">Zebra mussel</name>
    <name type="synonym">Mytilus polymorpha</name>
    <dbReference type="NCBI Taxonomy" id="45954"/>
    <lineage>
        <taxon>Eukaryota</taxon>
        <taxon>Metazoa</taxon>
        <taxon>Spiralia</taxon>
        <taxon>Lophotrochozoa</taxon>
        <taxon>Mollusca</taxon>
        <taxon>Bivalvia</taxon>
        <taxon>Autobranchia</taxon>
        <taxon>Heteroconchia</taxon>
        <taxon>Euheterodonta</taxon>
        <taxon>Imparidentia</taxon>
        <taxon>Neoheterodontei</taxon>
        <taxon>Myida</taxon>
        <taxon>Dreissenoidea</taxon>
        <taxon>Dreissenidae</taxon>
        <taxon>Dreissena</taxon>
    </lineage>
</organism>
<dbReference type="Proteomes" id="UP000828390">
    <property type="component" value="Unassembled WGS sequence"/>
</dbReference>
<dbReference type="AlphaFoldDB" id="A0A9D4GY35"/>
<evidence type="ECO:0000313" key="2">
    <source>
        <dbReference type="EMBL" id="KAH3823544.1"/>
    </source>
</evidence>
<reference evidence="2" key="2">
    <citation type="submission" date="2020-11" db="EMBL/GenBank/DDBJ databases">
        <authorList>
            <person name="McCartney M.A."/>
            <person name="Auch B."/>
            <person name="Kono T."/>
            <person name="Mallez S."/>
            <person name="Becker A."/>
            <person name="Gohl D.M."/>
            <person name="Silverstein K.A.T."/>
            <person name="Koren S."/>
            <person name="Bechman K.B."/>
            <person name="Herman A."/>
            <person name="Abrahante J.E."/>
            <person name="Garbe J."/>
        </authorList>
    </citation>
    <scope>NUCLEOTIDE SEQUENCE</scope>
    <source>
        <strain evidence="2">Duluth1</strain>
        <tissue evidence="2">Whole animal</tissue>
    </source>
</reference>
<evidence type="ECO:0000256" key="1">
    <source>
        <dbReference type="SAM" id="MobiDB-lite"/>
    </source>
</evidence>
<reference evidence="2" key="1">
    <citation type="journal article" date="2019" name="bioRxiv">
        <title>The Genome of the Zebra Mussel, Dreissena polymorpha: A Resource for Invasive Species Research.</title>
        <authorList>
            <person name="McCartney M.A."/>
            <person name="Auch B."/>
            <person name="Kono T."/>
            <person name="Mallez S."/>
            <person name="Zhang Y."/>
            <person name="Obille A."/>
            <person name="Becker A."/>
            <person name="Abrahante J.E."/>
            <person name="Garbe J."/>
            <person name="Badalamenti J.P."/>
            <person name="Herman A."/>
            <person name="Mangelson H."/>
            <person name="Liachko I."/>
            <person name="Sullivan S."/>
            <person name="Sone E.D."/>
            <person name="Koren S."/>
            <person name="Silverstein K.A.T."/>
            <person name="Beckman K.B."/>
            <person name="Gohl D.M."/>
        </authorList>
    </citation>
    <scope>NUCLEOTIDE SEQUENCE</scope>
    <source>
        <strain evidence="2">Duluth1</strain>
        <tissue evidence="2">Whole animal</tissue>
    </source>
</reference>
<proteinExistence type="predicted"/>
<protein>
    <submittedName>
        <fullName evidence="2">Uncharacterized protein</fullName>
    </submittedName>
</protein>
<gene>
    <name evidence="2" type="ORF">DPMN_125351</name>
</gene>
<keyword evidence="3" id="KW-1185">Reference proteome</keyword>
<name>A0A9D4GY35_DREPO</name>
<evidence type="ECO:0000313" key="3">
    <source>
        <dbReference type="Proteomes" id="UP000828390"/>
    </source>
</evidence>
<dbReference type="EMBL" id="JAIWYP010000005">
    <property type="protein sequence ID" value="KAH3823544.1"/>
    <property type="molecule type" value="Genomic_DNA"/>
</dbReference>
<accession>A0A9D4GY35</accession>
<comment type="caution">
    <text evidence="2">The sequence shown here is derived from an EMBL/GenBank/DDBJ whole genome shotgun (WGS) entry which is preliminary data.</text>
</comment>
<sequence length="166" mass="18380">MGGGGPRGHRNQHAYERGSGPIDYLVSAVNQRNNGYRSGYQNSNVRPEGSKRGRYGSNRDEYPGMARRDLSCLFGDLEHFRSRPEAGRVNQSGSAAQLCLKDQVVDVMVDAVVDSTAEVSLISDRVYKAMKQPPPKRLDVKLLMTRMDASMQCFVVGPVTAYRPRA</sequence>
<feature type="compositionally biased region" description="Polar residues" evidence="1">
    <location>
        <begin position="33"/>
        <end position="45"/>
    </location>
</feature>